<keyword evidence="5" id="KW-1185">Reference proteome</keyword>
<dbReference type="InterPro" id="IPR055170">
    <property type="entry name" value="GFO_IDH_MocA-like_dom"/>
</dbReference>
<comment type="similarity">
    <text evidence="1">Belongs to the Gfo/Idh/MocA family.</text>
</comment>
<evidence type="ECO:0000256" key="1">
    <source>
        <dbReference type="ARBA" id="ARBA00010928"/>
    </source>
</evidence>
<dbReference type="EMBL" id="CP055902">
    <property type="protein sequence ID" value="QKX62094.1"/>
    <property type="molecule type" value="Genomic_DNA"/>
</dbReference>
<dbReference type="Proteomes" id="UP000509510">
    <property type="component" value="Chromosome V"/>
</dbReference>
<dbReference type="PANTHER" id="PTHR42840:SF5">
    <property type="entry name" value="NAD(P)-BINDING ROSSMANN-FOLD SUPERFAMILY PROTEIN"/>
    <property type="match status" value="1"/>
</dbReference>
<dbReference type="OrthoDB" id="64915at2759"/>
<dbReference type="RefSeq" id="XP_035348268.1">
    <property type="nucleotide sequence ID" value="XM_035492375.1"/>
</dbReference>
<sequence length="836" mass="94926">MNSKYIFDPEGDTLLLLRNSDDPYTILGCDYIPRRRQQVRSPDGPQLGVYRESYEVNRDNDPSYHEDVEEKEKEEEILMRVSSKHLTLASRYWKAALSEKWRGPRQPGQVMQHEVQKYDVNSMVTLMNIIHGHGNKVTRAMSIEKLVLFAVIMDYFECAEICSPYTEIWTKHIIQGEEKNYLSFSNNLQALWVFRLLGHQYGADFFKQNSIRTMRERPVTPFLPGTKHLIAEIDCLRVKATRRLVTRLLRAVQEVGCCESCFHDPLERFYKRLWSWKIYDAKRRRVLYNCSIDTIEHVASDFKVVPCTSCLRPEKLKREIARVLKMELVETRRIPTHISDKDSCSVGCRTFCINDLLSSLQTQRNGFLDKYGFPFLKSFNGIRGMVLVRCEHHYDVDVGIVENVCGIGGCVRNAKLGSTVVCCFSRYITDFRDFVVARQKHEGWQMYYLSNVAAADNPYLKGFLGHDWRLLMQNPSIADNAVYTTIANMSIGVALVGGGIWAREEHAPAIEAAGNIVLKAVFSRTVKSAQSIADAVTTPVELYSDESGEGFNGLLKRTDIQAIVVSLPIANQPPYIKSALLAGKHVLSEKPVAENVKEAEELIKWYRSEIKGPTWTIAENWRFLASYRFAAEQIKTLGKITGFQGRQQGFITLNWKFNLTEWRRTPTHQGGYILDGGVHHMAGLRLLLDSHPGNEIAKVSAFTNQLQEYLPPVDTADVILRTKSGVTGVFQISRGTTLRANDWTIACEKGWIQIQEDKVTISRDGQEEVKTIPNERTGVPPEIRAWGESLASGIVRPEQDPEAALADLELIELILRSGEQEGTPLPCKHQTVEQGK</sequence>
<evidence type="ECO:0000313" key="4">
    <source>
        <dbReference type="EMBL" id="QKX62094.1"/>
    </source>
</evidence>
<dbReference type="GO" id="GO:0006740">
    <property type="term" value="P:NADPH regeneration"/>
    <property type="evidence" value="ECO:0007669"/>
    <property type="project" value="TreeGrafter"/>
</dbReference>
<dbReference type="SUPFAM" id="SSF51735">
    <property type="entry name" value="NAD(P)-binding Rossmann-fold domains"/>
    <property type="match status" value="1"/>
</dbReference>
<dbReference type="Gene3D" id="3.40.50.720">
    <property type="entry name" value="NAD(P)-binding Rossmann-like Domain"/>
    <property type="match status" value="1"/>
</dbReference>
<gene>
    <name evidence="4" type="ORF">TRUGW13939_09250</name>
</gene>
<accession>A0A7H8R6V1</accession>
<dbReference type="GO" id="GO:0000166">
    <property type="term" value="F:nucleotide binding"/>
    <property type="evidence" value="ECO:0007669"/>
    <property type="project" value="InterPro"/>
</dbReference>
<dbReference type="Gene3D" id="3.30.360.10">
    <property type="entry name" value="Dihydrodipicolinate Reductase, domain 2"/>
    <property type="match status" value="1"/>
</dbReference>
<feature type="domain" description="Gfo/Idh/MocA-like oxidoreductase N-terminal" evidence="2">
    <location>
        <begin position="491"/>
        <end position="607"/>
    </location>
</feature>
<evidence type="ECO:0000313" key="5">
    <source>
        <dbReference type="Proteomes" id="UP000509510"/>
    </source>
</evidence>
<organism evidence="4 5">
    <name type="scientific">Talaromyces rugulosus</name>
    <name type="common">Penicillium rugulosum</name>
    <dbReference type="NCBI Taxonomy" id="121627"/>
    <lineage>
        <taxon>Eukaryota</taxon>
        <taxon>Fungi</taxon>
        <taxon>Dikarya</taxon>
        <taxon>Ascomycota</taxon>
        <taxon>Pezizomycotina</taxon>
        <taxon>Eurotiomycetes</taxon>
        <taxon>Eurotiomycetidae</taxon>
        <taxon>Eurotiales</taxon>
        <taxon>Trichocomaceae</taxon>
        <taxon>Talaromyces</taxon>
        <taxon>Talaromyces sect. Islandici</taxon>
    </lineage>
</organism>
<dbReference type="Pfam" id="PF22725">
    <property type="entry name" value="GFO_IDH_MocA_C3"/>
    <property type="match status" value="1"/>
</dbReference>
<dbReference type="SUPFAM" id="SSF55347">
    <property type="entry name" value="Glyceraldehyde-3-phosphate dehydrogenase-like, C-terminal domain"/>
    <property type="match status" value="1"/>
</dbReference>
<dbReference type="Pfam" id="PF01408">
    <property type="entry name" value="GFO_IDH_MocA"/>
    <property type="match status" value="1"/>
</dbReference>
<evidence type="ECO:0008006" key="6">
    <source>
        <dbReference type="Google" id="ProtNLM"/>
    </source>
</evidence>
<dbReference type="GO" id="GO:0005737">
    <property type="term" value="C:cytoplasm"/>
    <property type="evidence" value="ECO:0007669"/>
    <property type="project" value="TreeGrafter"/>
</dbReference>
<dbReference type="InterPro" id="IPR000683">
    <property type="entry name" value="Gfo/Idh/MocA-like_OxRdtase_N"/>
</dbReference>
<protein>
    <recommendedName>
        <fullName evidence="6">Gfo/Idh/MocA-like oxidoreductase N-terminal domain-containing protein</fullName>
    </recommendedName>
</protein>
<dbReference type="AlphaFoldDB" id="A0A7H8R6V1"/>
<evidence type="ECO:0000259" key="3">
    <source>
        <dbReference type="Pfam" id="PF22725"/>
    </source>
</evidence>
<proteinExistence type="inferred from homology"/>
<reference evidence="5" key="1">
    <citation type="submission" date="2020-06" db="EMBL/GenBank/DDBJ databases">
        <title>A chromosome-scale genome assembly of Talaromyces rugulosus W13939.</title>
        <authorList>
            <person name="Wang B."/>
            <person name="Guo L."/>
            <person name="Ye K."/>
            <person name="Wang L."/>
        </authorList>
    </citation>
    <scope>NUCLEOTIDE SEQUENCE [LARGE SCALE GENOMIC DNA]</scope>
    <source>
        <strain evidence="5">W13939</strain>
    </source>
</reference>
<dbReference type="InterPro" id="IPR036291">
    <property type="entry name" value="NAD(P)-bd_dom_sf"/>
</dbReference>
<feature type="domain" description="GFO/IDH/MocA-like oxidoreductase" evidence="3">
    <location>
        <begin position="636"/>
        <end position="752"/>
    </location>
</feature>
<dbReference type="KEGG" id="trg:TRUGW13939_09250"/>
<dbReference type="GeneID" id="55996734"/>
<dbReference type="PANTHER" id="PTHR42840">
    <property type="entry name" value="NAD(P)-BINDING ROSSMANN-FOLD SUPERFAMILY PROTEIN-RELATED"/>
    <property type="match status" value="1"/>
</dbReference>
<name>A0A7H8R6V1_TALRU</name>
<evidence type="ECO:0000259" key="2">
    <source>
        <dbReference type="Pfam" id="PF01408"/>
    </source>
</evidence>
<dbReference type="GO" id="GO:0016491">
    <property type="term" value="F:oxidoreductase activity"/>
    <property type="evidence" value="ECO:0007669"/>
    <property type="project" value="TreeGrafter"/>
</dbReference>